<dbReference type="Pfam" id="PF00042">
    <property type="entry name" value="Globin"/>
    <property type="match status" value="1"/>
</dbReference>
<dbReference type="GO" id="GO:0005344">
    <property type="term" value="F:oxygen carrier activity"/>
    <property type="evidence" value="ECO:0007669"/>
    <property type="project" value="UniProtKB-KW"/>
</dbReference>
<dbReference type="PROSITE" id="PS01033">
    <property type="entry name" value="GLOBIN"/>
    <property type="match status" value="1"/>
</dbReference>
<evidence type="ECO:0000256" key="7">
    <source>
        <dbReference type="ARBA" id="ARBA00022723"/>
    </source>
</evidence>
<evidence type="ECO:0000256" key="12">
    <source>
        <dbReference type="ARBA" id="ARBA00044514"/>
    </source>
</evidence>
<dbReference type="InterPro" id="IPR002335">
    <property type="entry name" value="Myoglobin"/>
</dbReference>
<name>A0A9D3QIH9_MEGAT</name>
<evidence type="ECO:0000256" key="2">
    <source>
        <dbReference type="ARBA" id="ARBA00019044"/>
    </source>
</evidence>
<dbReference type="EMBL" id="JAFDVH010000001">
    <property type="protein sequence ID" value="KAG7491474.1"/>
    <property type="molecule type" value="Genomic_DNA"/>
</dbReference>
<dbReference type="SUPFAM" id="SSF46458">
    <property type="entry name" value="Globin-like"/>
    <property type="match status" value="1"/>
</dbReference>
<dbReference type="InterPro" id="IPR009050">
    <property type="entry name" value="Globin-like_sf"/>
</dbReference>
<evidence type="ECO:0000256" key="1">
    <source>
        <dbReference type="ARBA" id="ARBA00008705"/>
    </source>
</evidence>
<organism evidence="19 20">
    <name type="scientific">Megalops atlanticus</name>
    <name type="common">Tarpon</name>
    <name type="synonym">Clupea gigantea</name>
    <dbReference type="NCBI Taxonomy" id="7932"/>
    <lineage>
        <taxon>Eukaryota</taxon>
        <taxon>Metazoa</taxon>
        <taxon>Chordata</taxon>
        <taxon>Craniata</taxon>
        <taxon>Vertebrata</taxon>
        <taxon>Euteleostomi</taxon>
        <taxon>Actinopterygii</taxon>
        <taxon>Neopterygii</taxon>
        <taxon>Teleostei</taxon>
        <taxon>Elopiformes</taxon>
        <taxon>Megalopidae</taxon>
        <taxon>Megalops</taxon>
    </lineage>
</organism>
<dbReference type="GO" id="GO:0016491">
    <property type="term" value="F:oxidoreductase activity"/>
    <property type="evidence" value="ECO:0007669"/>
    <property type="project" value="UniProtKB-KW"/>
</dbReference>
<evidence type="ECO:0000256" key="8">
    <source>
        <dbReference type="ARBA" id="ARBA00023002"/>
    </source>
</evidence>
<evidence type="ECO:0000259" key="18">
    <source>
        <dbReference type="PROSITE" id="PS01033"/>
    </source>
</evidence>
<feature type="domain" description="Globin" evidence="18">
    <location>
        <begin position="15"/>
        <end position="158"/>
    </location>
</feature>
<keyword evidence="20" id="KW-1185">Reference proteome</keyword>
<comment type="subcellular location">
    <subcellularLocation>
        <location evidence="11">Cytoplasm</location>
        <location evidence="11">Sarcoplasm</location>
    </subcellularLocation>
</comment>
<evidence type="ECO:0000256" key="13">
    <source>
        <dbReference type="ARBA" id="ARBA00044552"/>
    </source>
</evidence>
<keyword evidence="5 17" id="KW-0349">Heme</keyword>
<keyword evidence="3 17" id="KW-0813">Transport</keyword>
<dbReference type="Proteomes" id="UP001046870">
    <property type="component" value="Chromosome 1"/>
</dbReference>
<comment type="caution">
    <text evidence="19">The sequence shown here is derived from an EMBL/GenBank/DDBJ whole genome shotgun (WGS) entry which is preliminary data.</text>
</comment>
<dbReference type="GO" id="GO:0020037">
    <property type="term" value="F:heme binding"/>
    <property type="evidence" value="ECO:0007669"/>
    <property type="project" value="InterPro"/>
</dbReference>
<comment type="subunit">
    <text evidence="12">Monomeric.</text>
</comment>
<evidence type="ECO:0000256" key="9">
    <source>
        <dbReference type="ARBA" id="ARBA00023004"/>
    </source>
</evidence>
<evidence type="ECO:0000256" key="15">
    <source>
        <dbReference type="ARBA" id="ARBA00048118"/>
    </source>
</evidence>
<dbReference type="PRINTS" id="PR00613">
    <property type="entry name" value="MYOGLOBIN"/>
</dbReference>
<comment type="catalytic activity">
    <reaction evidence="15">
        <text>Fe(III)-heme b-[protein] + nitric oxide + H2O = Fe(II)-heme b-[protein] + nitrite + 2 H(+)</text>
        <dbReference type="Rhea" id="RHEA:77711"/>
        <dbReference type="Rhea" id="RHEA-COMP:18975"/>
        <dbReference type="Rhea" id="RHEA-COMP:18976"/>
        <dbReference type="ChEBI" id="CHEBI:15377"/>
        <dbReference type="ChEBI" id="CHEBI:15378"/>
        <dbReference type="ChEBI" id="CHEBI:16301"/>
        <dbReference type="ChEBI" id="CHEBI:16480"/>
        <dbReference type="ChEBI" id="CHEBI:55376"/>
        <dbReference type="ChEBI" id="CHEBI:60344"/>
    </reaction>
    <physiologicalReaction direction="right-to-left" evidence="15">
        <dbReference type="Rhea" id="RHEA:77713"/>
    </physiologicalReaction>
</comment>
<dbReference type="GO" id="GO:0046872">
    <property type="term" value="F:metal ion binding"/>
    <property type="evidence" value="ECO:0007669"/>
    <property type="project" value="UniProtKB-KW"/>
</dbReference>
<evidence type="ECO:0000256" key="11">
    <source>
        <dbReference type="ARBA" id="ARBA00044498"/>
    </source>
</evidence>
<keyword evidence="10" id="KW-0514">Muscle protein</keyword>
<dbReference type="Gene3D" id="6.10.140.2100">
    <property type="match status" value="1"/>
</dbReference>
<accession>A0A9D3QIH9</accession>
<keyword evidence="7" id="KW-0479">Metal-binding</keyword>
<evidence type="ECO:0000256" key="16">
    <source>
        <dbReference type="ARBA" id="ARBA00049931"/>
    </source>
</evidence>
<sequence>MLLVFNLSKYHHRTQLIMSDFDAVLPSWATFEKDATGNGGEVLTRLFKAHPGTQKLFPKFVGIAEADLAGNTAIANHGATVLKKLGELLRAKGDHSATLKPLAASHAKTHKIPVENFNLISEIIIKMMAEKAGLDAAGQAAMRKIMGTLIGDMAGFYKELGH</sequence>
<comment type="catalytic activity">
    <reaction evidence="16">
        <text>H2O2 + AH2 = A + 2 H2O</text>
        <dbReference type="Rhea" id="RHEA:30275"/>
        <dbReference type="ChEBI" id="CHEBI:13193"/>
        <dbReference type="ChEBI" id="CHEBI:15377"/>
        <dbReference type="ChEBI" id="CHEBI:16240"/>
        <dbReference type="ChEBI" id="CHEBI:17499"/>
    </reaction>
</comment>
<reference evidence="19" key="1">
    <citation type="submission" date="2021-01" db="EMBL/GenBank/DDBJ databases">
        <authorList>
            <person name="Zahm M."/>
            <person name="Roques C."/>
            <person name="Cabau C."/>
            <person name="Klopp C."/>
            <person name="Donnadieu C."/>
            <person name="Jouanno E."/>
            <person name="Lampietro C."/>
            <person name="Louis A."/>
            <person name="Herpin A."/>
            <person name="Echchiki A."/>
            <person name="Berthelot C."/>
            <person name="Parey E."/>
            <person name="Roest-Crollius H."/>
            <person name="Braasch I."/>
            <person name="Postlethwait J."/>
            <person name="Bobe J."/>
            <person name="Montfort J."/>
            <person name="Bouchez O."/>
            <person name="Begum T."/>
            <person name="Mejri S."/>
            <person name="Adams A."/>
            <person name="Chen W.-J."/>
            <person name="Guiguen Y."/>
        </authorList>
    </citation>
    <scope>NUCLEOTIDE SEQUENCE</scope>
    <source>
        <strain evidence="19">YG-15Mar2019-1</strain>
        <tissue evidence="19">Brain</tissue>
    </source>
</reference>
<evidence type="ECO:0000256" key="10">
    <source>
        <dbReference type="ARBA" id="ARBA00023179"/>
    </source>
</evidence>
<keyword evidence="4" id="KW-0963">Cytoplasm</keyword>
<evidence type="ECO:0000313" key="19">
    <source>
        <dbReference type="EMBL" id="KAG7491474.1"/>
    </source>
</evidence>
<dbReference type="InterPro" id="IPR000971">
    <property type="entry name" value="Globin"/>
</dbReference>
<dbReference type="GO" id="GO:0019825">
    <property type="term" value="F:oxygen binding"/>
    <property type="evidence" value="ECO:0007669"/>
    <property type="project" value="InterPro"/>
</dbReference>
<dbReference type="PANTHER" id="PTHR47132:SF1">
    <property type="entry name" value="MYOGLOBIN"/>
    <property type="match status" value="1"/>
</dbReference>
<dbReference type="Gene3D" id="6.10.140.2110">
    <property type="match status" value="1"/>
</dbReference>
<keyword evidence="8" id="KW-0560">Oxidoreductase</keyword>
<dbReference type="GO" id="GO:0070062">
    <property type="term" value="C:extracellular exosome"/>
    <property type="evidence" value="ECO:0007669"/>
    <property type="project" value="TreeGrafter"/>
</dbReference>
<evidence type="ECO:0000256" key="3">
    <source>
        <dbReference type="ARBA" id="ARBA00022448"/>
    </source>
</evidence>
<comment type="similarity">
    <text evidence="1 17">Belongs to the globin family.</text>
</comment>
<evidence type="ECO:0000256" key="4">
    <source>
        <dbReference type="ARBA" id="ARBA00022490"/>
    </source>
</evidence>
<dbReference type="AlphaFoldDB" id="A0A9D3QIH9"/>
<evidence type="ECO:0000313" key="20">
    <source>
        <dbReference type="Proteomes" id="UP001046870"/>
    </source>
</evidence>
<dbReference type="OrthoDB" id="6344802at2759"/>
<protein>
    <recommendedName>
        <fullName evidence="2">Myoglobin</fullName>
    </recommendedName>
    <alternativeName>
        <fullName evidence="13">Nitrite reductase MB</fullName>
    </alternativeName>
    <alternativeName>
        <fullName evidence="14">Pseudoperoxidase MB</fullName>
    </alternativeName>
</protein>
<dbReference type="PANTHER" id="PTHR47132">
    <property type="entry name" value="MYOGLOBIN"/>
    <property type="match status" value="1"/>
</dbReference>
<dbReference type="GO" id="GO:0016528">
    <property type="term" value="C:sarcoplasm"/>
    <property type="evidence" value="ECO:0007669"/>
    <property type="project" value="UniProtKB-SubCell"/>
</dbReference>
<keyword evidence="6 17" id="KW-0561">Oxygen transport</keyword>
<evidence type="ECO:0000256" key="17">
    <source>
        <dbReference type="RuleBase" id="RU000356"/>
    </source>
</evidence>
<keyword evidence="9" id="KW-0408">Iron</keyword>
<proteinExistence type="inferred from homology"/>
<gene>
    <name evidence="19" type="ORF">MATL_G00004760</name>
</gene>
<evidence type="ECO:0000256" key="14">
    <source>
        <dbReference type="ARBA" id="ARBA00044553"/>
    </source>
</evidence>
<evidence type="ECO:0000256" key="6">
    <source>
        <dbReference type="ARBA" id="ARBA00022621"/>
    </source>
</evidence>
<evidence type="ECO:0000256" key="5">
    <source>
        <dbReference type="ARBA" id="ARBA00022617"/>
    </source>
</evidence>